<organism evidence="1">
    <name type="scientific">marine sediment metagenome</name>
    <dbReference type="NCBI Taxonomy" id="412755"/>
    <lineage>
        <taxon>unclassified sequences</taxon>
        <taxon>metagenomes</taxon>
        <taxon>ecological metagenomes</taxon>
    </lineage>
</organism>
<feature type="non-terminal residue" evidence="1">
    <location>
        <position position="34"/>
    </location>
</feature>
<comment type="caution">
    <text evidence="1">The sequence shown here is derived from an EMBL/GenBank/DDBJ whole genome shotgun (WGS) entry which is preliminary data.</text>
</comment>
<dbReference type="Gene3D" id="3.30.230.10">
    <property type="match status" value="1"/>
</dbReference>
<accession>X1PTM9</accession>
<gene>
    <name evidence="1" type="ORF">S06H3_43742</name>
</gene>
<dbReference type="AlphaFoldDB" id="X1PTM9"/>
<dbReference type="InterPro" id="IPR020568">
    <property type="entry name" value="Ribosomal_Su5_D2-typ_SF"/>
</dbReference>
<evidence type="ECO:0000313" key="1">
    <source>
        <dbReference type="EMBL" id="GAI34224.1"/>
    </source>
</evidence>
<proteinExistence type="predicted"/>
<protein>
    <submittedName>
        <fullName evidence="1">Uncharacterized protein</fullName>
    </submittedName>
</protein>
<dbReference type="InterPro" id="IPR014721">
    <property type="entry name" value="Ribsml_uS5_D2-typ_fold_subgr"/>
</dbReference>
<reference evidence="1" key="1">
    <citation type="journal article" date="2014" name="Front. Microbiol.">
        <title>High frequency of phylogenetically diverse reductive dehalogenase-homologous genes in deep subseafloor sedimentary metagenomes.</title>
        <authorList>
            <person name="Kawai M."/>
            <person name="Futagami T."/>
            <person name="Toyoda A."/>
            <person name="Takaki Y."/>
            <person name="Nishi S."/>
            <person name="Hori S."/>
            <person name="Arai W."/>
            <person name="Tsubouchi T."/>
            <person name="Morono Y."/>
            <person name="Uchiyama I."/>
            <person name="Ito T."/>
            <person name="Fujiyama A."/>
            <person name="Inagaki F."/>
            <person name="Takami H."/>
        </authorList>
    </citation>
    <scope>NUCLEOTIDE SEQUENCE</scope>
    <source>
        <strain evidence="1">Expedition CK06-06</strain>
    </source>
</reference>
<dbReference type="EMBL" id="BARV01027150">
    <property type="protein sequence ID" value="GAI34224.1"/>
    <property type="molecule type" value="Genomic_DNA"/>
</dbReference>
<dbReference type="SUPFAM" id="SSF54211">
    <property type="entry name" value="Ribosomal protein S5 domain 2-like"/>
    <property type="match status" value="1"/>
</dbReference>
<sequence>MLTIYAPAKINLVLEVLGKYDGYHQISSIFQTIN</sequence>
<name>X1PTM9_9ZZZZ</name>